<organism evidence="2 3">
    <name type="scientific">Polarella glacialis</name>
    <name type="common">Dinoflagellate</name>
    <dbReference type="NCBI Taxonomy" id="89957"/>
    <lineage>
        <taxon>Eukaryota</taxon>
        <taxon>Sar</taxon>
        <taxon>Alveolata</taxon>
        <taxon>Dinophyceae</taxon>
        <taxon>Suessiales</taxon>
        <taxon>Suessiaceae</taxon>
        <taxon>Polarella</taxon>
    </lineage>
</organism>
<feature type="compositionally biased region" description="Low complexity" evidence="1">
    <location>
        <begin position="550"/>
        <end position="594"/>
    </location>
</feature>
<feature type="compositionally biased region" description="Basic and acidic residues" evidence="1">
    <location>
        <begin position="192"/>
        <end position="205"/>
    </location>
</feature>
<feature type="region of interest" description="Disordered" evidence="1">
    <location>
        <begin position="192"/>
        <end position="218"/>
    </location>
</feature>
<reference evidence="2" key="1">
    <citation type="submission" date="2021-02" db="EMBL/GenBank/DDBJ databases">
        <authorList>
            <person name="Dougan E. K."/>
            <person name="Rhodes N."/>
            <person name="Thang M."/>
            <person name="Chan C."/>
        </authorList>
    </citation>
    <scope>NUCLEOTIDE SEQUENCE</scope>
</reference>
<dbReference type="PANTHER" id="PTHR11439:SF467">
    <property type="entry name" value="INTEGRASE CATALYTIC DOMAIN-CONTAINING PROTEIN"/>
    <property type="match status" value="1"/>
</dbReference>
<dbReference type="AlphaFoldDB" id="A0A813IE31"/>
<sequence>MTADVIAAFLIGLDCGDAYGSPVFMRPPTEWNIQNWLATQGAGVQAAFRGATHKDIVWRLDGNLYGRRTAGAVYRHELEEILTNRLKDQGYAFVRGQKDPTTYSCQIAQIWLLRHIDDFRATGPPEALLKLFRHEGLAKHLDLKRGDLESLETMVEVLGRRKLRSEGMIATIPDNKHCENILRVLSLEGKDAKAHGLPSRPRDKTGTGADELSPEQASKYREATGSAIYLSLDRRDLQFAVKELARHMAVPLQCDWQALKQLGRYLLSGEMARVTLVSDEDRADYNSGRGLSLVAYSDSDWAGCPETRRSTDCVCINIGSSVLQVGCQTQPGLPATSSSDAELRGMSRAARELYFVAQLATIDFAIPVQTPSLFADSSVGLAISRKLGPGNKLRHLEVCYFLVQEMVRRKLIKTYKCKGTANPANFLTKHAASPAAVQEALPALGMISLNEVSLQAALRDARLVKVSAFRKLITPWKPRRAAAATALQLSCISATLSKAAAATNDDEGDDSFWLYVFTALAVGLTYFFWSVSRTQQNLQETLQQLLQQQQQQQQQQTEPTPTTVAAPTAAAPAAATAASEAAATVTPAPITTPASEARTFSDRATDTRASPATRYSRPRRFWLYAISSVIRQLRRRRQWSAYGTYLQKASQRDMWSGLTRVSGRLRRGVPQTSWK</sequence>
<evidence type="ECO:0000313" key="3">
    <source>
        <dbReference type="Proteomes" id="UP000626109"/>
    </source>
</evidence>
<evidence type="ECO:0000313" key="2">
    <source>
        <dbReference type="EMBL" id="CAE8649404.1"/>
    </source>
</evidence>
<protein>
    <submittedName>
        <fullName evidence="2">Uncharacterized protein</fullName>
    </submittedName>
</protein>
<dbReference type="CDD" id="cd09272">
    <property type="entry name" value="RNase_HI_RT_Ty1"/>
    <property type="match status" value="1"/>
</dbReference>
<feature type="region of interest" description="Disordered" evidence="1">
    <location>
        <begin position="550"/>
        <end position="612"/>
    </location>
</feature>
<dbReference type="PANTHER" id="PTHR11439">
    <property type="entry name" value="GAG-POL-RELATED RETROTRANSPOSON"/>
    <property type="match status" value="1"/>
</dbReference>
<evidence type="ECO:0000256" key="1">
    <source>
        <dbReference type="SAM" id="MobiDB-lite"/>
    </source>
</evidence>
<name>A0A813IE31_POLGL</name>
<proteinExistence type="predicted"/>
<gene>
    <name evidence="2" type="ORF">PGLA2088_LOCUS7386</name>
</gene>
<dbReference type="Proteomes" id="UP000626109">
    <property type="component" value="Unassembled WGS sequence"/>
</dbReference>
<comment type="caution">
    <text evidence="2">The sequence shown here is derived from an EMBL/GenBank/DDBJ whole genome shotgun (WGS) entry which is preliminary data.</text>
</comment>
<accession>A0A813IE31</accession>
<dbReference type="EMBL" id="CAJNNW010007654">
    <property type="protein sequence ID" value="CAE8649404.1"/>
    <property type="molecule type" value="Genomic_DNA"/>
</dbReference>